<feature type="domain" description="Archease" evidence="5">
    <location>
        <begin position="45"/>
        <end position="97"/>
    </location>
</feature>
<dbReference type="InterPro" id="IPR002804">
    <property type="entry name" value="Archease"/>
</dbReference>
<protein>
    <submittedName>
        <fullName evidence="7">Protein archease isoform X2</fullName>
    </submittedName>
</protein>
<dbReference type="PANTHER" id="PTHR12682">
    <property type="entry name" value="ARCHEASE"/>
    <property type="match status" value="1"/>
</dbReference>
<dbReference type="InterPro" id="IPR036820">
    <property type="entry name" value="Archease_dom_sf"/>
</dbReference>
<evidence type="ECO:0000313" key="7">
    <source>
        <dbReference type="RefSeq" id="XP_025418770.1"/>
    </source>
</evidence>
<evidence type="ECO:0000259" key="5">
    <source>
        <dbReference type="Pfam" id="PF01951"/>
    </source>
</evidence>
<accession>A0A8B8G7R7</accession>
<dbReference type="InterPro" id="IPR023572">
    <property type="entry name" value="Archease_dom"/>
</dbReference>
<keyword evidence="3" id="KW-0479">Metal-binding</keyword>
<reference evidence="7" key="1">
    <citation type="submission" date="2025-08" db="UniProtKB">
        <authorList>
            <consortium name="RefSeq"/>
        </authorList>
    </citation>
    <scope>IDENTIFICATION</scope>
    <source>
        <tissue evidence="7">Whole body</tissue>
    </source>
</reference>
<dbReference type="GO" id="GO:0006388">
    <property type="term" value="P:tRNA splicing, via endonucleolytic cleavage and ligation"/>
    <property type="evidence" value="ECO:0007669"/>
    <property type="project" value="TreeGrafter"/>
</dbReference>
<keyword evidence="4" id="KW-0106">Calcium</keyword>
<dbReference type="GO" id="GO:0046872">
    <property type="term" value="F:metal ion binding"/>
    <property type="evidence" value="ECO:0007669"/>
    <property type="project" value="UniProtKB-KW"/>
</dbReference>
<proteinExistence type="inferred from homology"/>
<dbReference type="AlphaFoldDB" id="A0A8B8G7R7"/>
<dbReference type="GeneID" id="112689332"/>
<name>A0A8B8G7R7_9HEMI</name>
<feature type="domain" description="Archease" evidence="5">
    <location>
        <begin position="103"/>
        <end position="155"/>
    </location>
</feature>
<dbReference type="Pfam" id="PF01951">
    <property type="entry name" value="Archease"/>
    <property type="match status" value="2"/>
</dbReference>
<dbReference type="RefSeq" id="XP_025418770.1">
    <property type="nucleotide sequence ID" value="XM_025562985.1"/>
</dbReference>
<dbReference type="OrthoDB" id="2190767at2759"/>
<dbReference type="Gene3D" id="3.55.10.10">
    <property type="entry name" value="Archease domain"/>
    <property type="match status" value="2"/>
</dbReference>
<evidence type="ECO:0000256" key="1">
    <source>
        <dbReference type="ARBA" id="ARBA00007963"/>
    </source>
</evidence>
<evidence type="ECO:0000256" key="3">
    <source>
        <dbReference type="ARBA" id="ARBA00022723"/>
    </source>
</evidence>
<dbReference type="Proteomes" id="UP000694846">
    <property type="component" value="Unplaced"/>
</dbReference>
<dbReference type="CTD" id="42551"/>
<evidence type="ECO:0000256" key="2">
    <source>
        <dbReference type="ARBA" id="ARBA00022694"/>
    </source>
</evidence>
<dbReference type="SUPFAM" id="SSF69819">
    <property type="entry name" value="MTH1598-like"/>
    <property type="match status" value="1"/>
</dbReference>
<dbReference type="GO" id="GO:0072669">
    <property type="term" value="C:tRNA-splicing ligase complex"/>
    <property type="evidence" value="ECO:0007669"/>
    <property type="project" value="TreeGrafter"/>
</dbReference>
<sequence>MSDIKEEDWNLPPCKYECEIRPKCYCIISYGLVTNFKMSLFVLDLDHTADIQIHAWGDTLTEAFEQCANAMFHYMTEVDYIEMRESYDIEVEGHDMKVKIEEFDTTAFKIKAKGFGEEFQLGKHPQGTEVKAITFANMQIHENEGKCEVFVILDI</sequence>
<evidence type="ECO:0000313" key="6">
    <source>
        <dbReference type="Proteomes" id="UP000694846"/>
    </source>
</evidence>
<dbReference type="PANTHER" id="PTHR12682:SF11">
    <property type="entry name" value="PROTEIN ARCHEASE"/>
    <property type="match status" value="1"/>
</dbReference>
<evidence type="ECO:0000256" key="4">
    <source>
        <dbReference type="ARBA" id="ARBA00022837"/>
    </source>
</evidence>
<gene>
    <name evidence="7" type="primary">LOC112689332</name>
</gene>
<comment type="similarity">
    <text evidence="1">Belongs to the archease family.</text>
</comment>
<organism evidence="6 7">
    <name type="scientific">Sipha flava</name>
    <name type="common">yellow sugarcane aphid</name>
    <dbReference type="NCBI Taxonomy" id="143950"/>
    <lineage>
        <taxon>Eukaryota</taxon>
        <taxon>Metazoa</taxon>
        <taxon>Ecdysozoa</taxon>
        <taxon>Arthropoda</taxon>
        <taxon>Hexapoda</taxon>
        <taxon>Insecta</taxon>
        <taxon>Pterygota</taxon>
        <taxon>Neoptera</taxon>
        <taxon>Paraneoptera</taxon>
        <taxon>Hemiptera</taxon>
        <taxon>Sternorrhyncha</taxon>
        <taxon>Aphidomorpha</taxon>
        <taxon>Aphidoidea</taxon>
        <taxon>Aphididae</taxon>
        <taxon>Sipha</taxon>
    </lineage>
</organism>
<keyword evidence="2" id="KW-0819">tRNA processing</keyword>
<keyword evidence="6" id="KW-1185">Reference proteome</keyword>